<feature type="compositionally biased region" description="Basic and acidic residues" evidence="1">
    <location>
        <begin position="1"/>
        <end position="17"/>
    </location>
</feature>
<feature type="region of interest" description="Disordered" evidence="1">
    <location>
        <begin position="1"/>
        <end position="292"/>
    </location>
</feature>
<evidence type="ECO:0000256" key="1">
    <source>
        <dbReference type="SAM" id="MobiDB-lite"/>
    </source>
</evidence>
<feature type="compositionally biased region" description="Polar residues" evidence="1">
    <location>
        <begin position="281"/>
        <end position="292"/>
    </location>
</feature>
<feature type="compositionally biased region" description="Low complexity" evidence="1">
    <location>
        <begin position="115"/>
        <end position="138"/>
    </location>
</feature>
<name>A0A7S2UQ17_9STRA</name>
<protein>
    <submittedName>
        <fullName evidence="2">Uncharacterized protein</fullName>
    </submittedName>
</protein>
<feature type="compositionally biased region" description="Polar residues" evidence="1">
    <location>
        <begin position="85"/>
        <end position="97"/>
    </location>
</feature>
<feature type="compositionally biased region" description="Basic residues" evidence="1">
    <location>
        <begin position="219"/>
        <end position="230"/>
    </location>
</feature>
<evidence type="ECO:0000313" key="2">
    <source>
        <dbReference type="EMBL" id="CAD9826642.1"/>
    </source>
</evidence>
<feature type="compositionally biased region" description="Polar residues" evidence="1">
    <location>
        <begin position="18"/>
        <end position="40"/>
    </location>
</feature>
<feature type="compositionally biased region" description="Basic and acidic residues" evidence="1">
    <location>
        <begin position="231"/>
        <end position="244"/>
    </location>
</feature>
<feature type="compositionally biased region" description="Basic and acidic residues" evidence="1">
    <location>
        <begin position="263"/>
        <end position="280"/>
    </location>
</feature>
<feature type="compositionally biased region" description="Polar residues" evidence="1">
    <location>
        <begin position="139"/>
        <end position="155"/>
    </location>
</feature>
<organism evidence="2">
    <name type="scientific">Attheya septentrionalis</name>
    <dbReference type="NCBI Taxonomy" id="420275"/>
    <lineage>
        <taxon>Eukaryota</taxon>
        <taxon>Sar</taxon>
        <taxon>Stramenopiles</taxon>
        <taxon>Ochrophyta</taxon>
        <taxon>Bacillariophyta</taxon>
        <taxon>Coscinodiscophyceae</taxon>
        <taxon>Chaetocerotophycidae</taxon>
        <taxon>Chaetocerotales</taxon>
        <taxon>Attheyaceae</taxon>
        <taxon>Attheya</taxon>
    </lineage>
</organism>
<reference evidence="2" key="1">
    <citation type="submission" date="2021-01" db="EMBL/GenBank/DDBJ databases">
        <authorList>
            <person name="Corre E."/>
            <person name="Pelletier E."/>
            <person name="Niang G."/>
            <person name="Scheremetjew M."/>
            <person name="Finn R."/>
            <person name="Kale V."/>
            <person name="Holt S."/>
            <person name="Cochrane G."/>
            <person name="Meng A."/>
            <person name="Brown T."/>
            <person name="Cohen L."/>
        </authorList>
    </citation>
    <scope>NUCLEOTIDE SEQUENCE</scope>
    <source>
        <strain evidence="2">CCMP2084</strain>
    </source>
</reference>
<gene>
    <name evidence="2" type="ORF">ASEP1449_LOCUS18476</name>
</gene>
<feature type="compositionally biased region" description="Polar residues" evidence="1">
    <location>
        <begin position="169"/>
        <end position="178"/>
    </location>
</feature>
<accession>A0A7S2UQ17</accession>
<dbReference type="AlphaFoldDB" id="A0A7S2UQ17"/>
<sequence length="702" mass="74000">MNEQRERAAQRLKELESKISSAPSEQSRNDSSGYQATTGRIAQPRGVMSSHSSIQKSEIILERLGRTSASNSGAQAGGEEAGPSSYGTRGNSGNSGRTLFDPNRTYSSLVGGAAGNKDSNKSSNTGNNSKSTPSSNSPQNASKNPSSVSASANQGTGRGHLLNDEKVSAGSSVIQLTSYEDPDRGERKTSSAPRMLFDPKSGSMVSVRAREETTTGGKGGKKERSKQKSRNSRDKEKDWDDSGKHSNANDSSEPKLLRKTKGGRKEETAALKKERKRGEKNNSAGATETTKSTADGILSKDIKTGLSGVSSKLPRTCGVLYTVDAKGNYICADGCEADQGYGAHSVPGGRVRNPRVYTQFVEEQQLQSQDAAGVRNEFRLDQHGVSAHISHQQSNASNQMLFGGGDQPQFSRDATLKNRFNSAEASRAERDANDILNQTALNESFGLPSPIRVKPNEKIELLCGSEDSPTLQASANPWAPSRAALAAAAAAAANSSSASDSHPQTNIHHQEEEEDDDDDDVLAQGFDFIIGDDTDEATDDDSDMHNPSLFVGLGFDPTENMDSVMMSPSVKPEEMNGDSALHLESLSLHGGIHHKESNSLSNNPFGSALLGSSTWASHGPLTGTSSMGSLTNWGILGVSNGEAVPPSGESSGTAEKHAMSATSFLALSPLSVHPDSQTWGTTGLTGLGGTSMTNTNTGSTVD</sequence>
<feature type="compositionally biased region" description="Low complexity" evidence="1">
    <location>
        <begin position="690"/>
        <end position="702"/>
    </location>
</feature>
<feature type="compositionally biased region" description="Low complexity" evidence="1">
    <location>
        <begin position="490"/>
        <end position="501"/>
    </location>
</feature>
<dbReference type="EMBL" id="HBHQ01027261">
    <property type="protein sequence ID" value="CAD9826642.1"/>
    <property type="molecule type" value="Transcribed_RNA"/>
</dbReference>
<feature type="region of interest" description="Disordered" evidence="1">
    <location>
        <begin position="680"/>
        <end position="702"/>
    </location>
</feature>
<feature type="region of interest" description="Disordered" evidence="1">
    <location>
        <begin position="490"/>
        <end position="519"/>
    </location>
</feature>
<proteinExistence type="predicted"/>